<reference evidence="1" key="5">
    <citation type="submission" date="2025-09" db="UniProtKB">
        <authorList>
            <consortium name="Ensembl"/>
        </authorList>
    </citation>
    <scope>IDENTIFICATION</scope>
</reference>
<sequence length="108" mass="12941">SDHYTFHMPIFSDMHPCIPRLYVMPWKHDMKNRKLILKHQALAKIPHDFTEESLFWSKRERLCHGQDRKCLEDQMNHLTPGTILQLPLSSHMSKHRSLVLTRWARARS</sequence>
<evidence type="ECO:0000313" key="1">
    <source>
        <dbReference type="Ensembl" id="ENSCMIP00000028954.1"/>
    </source>
</evidence>
<dbReference type="OMA" id="PKITNNC"/>
<dbReference type="Proteomes" id="UP000314986">
    <property type="component" value="Unassembled WGS sequence"/>
</dbReference>
<dbReference type="Ensembl" id="ENSCMIT00000029415.1">
    <property type="protein sequence ID" value="ENSCMIP00000028954.1"/>
    <property type="gene ID" value="ENSCMIG00000012546.1"/>
</dbReference>
<dbReference type="GeneTree" id="ENSGT01120000273705"/>
<reference evidence="2" key="3">
    <citation type="journal article" date="2014" name="Nature">
        <title>Elephant shark genome provides unique insights into gnathostome evolution.</title>
        <authorList>
            <consortium name="International Elephant Shark Genome Sequencing Consortium"/>
            <person name="Venkatesh B."/>
            <person name="Lee A.P."/>
            <person name="Ravi V."/>
            <person name="Maurya A.K."/>
            <person name="Lian M.M."/>
            <person name="Swann J.B."/>
            <person name="Ohta Y."/>
            <person name="Flajnik M.F."/>
            <person name="Sutoh Y."/>
            <person name="Kasahara M."/>
            <person name="Hoon S."/>
            <person name="Gangu V."/>
            <person name="Roy S.W."/>
            <person name="Irimia M."/>
            <person name="Korzh V."/>
            <person name="Kondrychyn I."/>
            <person name="Lim Z.W."/>
            <person name="Tay B.H."/>
            <person name="Tohari S."/>
            <person name="Kong K.W."/>
            <person name="Ho S."/>
            <person name="Lorente-Galdos B."/>
            <person name="Quilez J."/>
            <person name="Marques-Bonet T."/>
            <person name="Raney B.J."/>
            <person name="Ingham P.W."/>
            <person name="Tay A."/>
            <person name="Hillier L.W."/>
            <person name="Minx P."/>
            <person name="Boehm T."/>
            <person name="Wilson R.K."/>
            <person name="Brenner S."/>
            <person name="Warren W.C."/>
        </authorList>
    </citation>
    <scope>NUCLEOTIDE SEQUENCE [LARGE SCALE GENOMIC DNA]</scope>
</reference>
<evidence type="ECO:0000313" key="2">
    <source>
        <dbReference type="Proteomes" id="UP000314986"/>
    </source>
</evidence>
<protein>
    <recommendedName>
        <fullName evidence="3">Testis expressed 43</fullName>
    </recommendedName>
</protein>
<dbReference type="InParanoid" id="A0A4W3IFC6"/>
<proteinExistence type="predicted"/>
<reference evidence="2" key="1">
    <citation type="journal article" date="2006" name="Science">
        <title>Ancient noncoding elements conserved in the human genome.</title>
        <authorList>
            <person name="Venkatesh B."/>
            <person name="Kirkness E.F."/>
            <person name="Loh Y.H."/>
            <person name="Halpern A.L."/>
            <person name="Lee A.P."/>
            <person name="Johnson J."/>
            <person name="Dandona N."/>
            <person name="Viswanathan L.D."/>
            <person name="Tay A."/>
            <person name="Venter J.C."/>
            <person name="Strausberg R.L."/>
            <person name="Brenner S."/>
        </authorList>
    </citation>
    <scope>NUCLEOTIDE SEQUENCE [LARGE SCALE GENOMIC DNA]</scope>
</reference>
<dbReference type="PANTHER" id="PTHR35247:SF1">
    <property type="entry name" value="TESTIS-EXPRESSED PROTEIN 43"/>
    <property type="match status" value="1"/>
</dbReference>
<dbReference type="Pfam" id="PF14983">
    <property type="entry name" value="SPMIP10-like"/>
    <property type="match status" value="1"/>
</dbReference>
<name>A0A4W3IFC6_CALMI</name>
<evidence type="ECO:0008006" key="3">
    <source>
        <dbReference type="Google" id="ProtNLM"/>
    </source>
</evidence>
<reference evidence="1" key="4">
    <citation type="submission" date="2025-08" db="UniProtKB">
        <authorList>
            <consortium name="Ensembl"/>
        </authorList>
    </citation>
    <scope>IDENTIFICATION</scope>
</reference>
<dbReference type="STRING" id="7868.ENSCMIP00000028954"/>
<accession>A0A4W3IFC6</accession>
<dbReference type="InterPro" id="IPR027965">
    <property type="entry name" value="SPMIP10"/>
</dbReference>
<reference evidence="2" key="2">
    <citation type="journal article" date="2007" name="PLoS Biol.">
        <title>Survey sequencing and comparative analysis of the elephant shark (Callorhinchus milii) genome.</title>
        <authorList>
            <person name="Venkatesh B."/>
            <person name="Kirkness E.F."/>
            <person name="Loh Y.H."/>
            <person name="Halpern A.L."/>
            <person name="Lee A.P."/>
            <person name="Johnson J."/>
            <person name="Dandona N."/>
            <person name="Viswanathan L.D."/>
            <person name="Tay A."/>
            <person name="Venter J.C."/>
            <person name="Strausberg R.L."/>
            <person name="Brenner S."/>
        </authorList>
    </citation>
    <scope>NUCLEOTIDE SEQUENCE [LARGE SCALE GENOMIC DNA]</scope>
</reference>
<dbReference type="PANTHER" id="PTHR35247">
    <property type="entry name" value="TESTIS-EXPRESSED PROTEIN 43"/>
    <property type="match status" value="1"/>
</dbReference>
<keyword evidence="2" id="KW-1185">Reference proteome</keyword>
<organism evidence="1 2">
    <name type="scientific">Callorhinchus milii</name>
    <name type="common">Ghost shark</name>
    <dbReference type="NCBI Taxonomy" id="7868"/>
    <lineage>
        <taxon>Eukaryota</taxon>
        <taxon>Metazoa</taxon>
        <taxon>Chordata</taxon>
        <taxon>Craniata</taxon>
        <taxon>Vertebrata</taxon>
        <taxon>Chondrichthyes</taxon>
        <taxon>Holocephali</taxon>
        <taxon>Chimaeriformes</taxon>
        <taxon>Callorhinchidae</taxon>
        <taxon>Callorhinchus</taxon>
    </lineage>
</organism>
<dbReference type="AlphaFoldDB" id="A0A4W3IFC6"/>